<evidence type="ECO:0000259" key="2">
    <source>
        <dbReference type="Pfam" id="PF01050"/>
    </source>
</evidence>
<proteinExistence type="predicted"/>
<dbReference type="PANTHER" id="PTHR46390">
    <property type="entry name" value="MANNOSE-1-PHOSPHATE GUANYLYLTRANSFERASE"/>
    <property type="match status" value="1"/>
</dbReference>
<gene>
    <name evidence="3" type="ORF">PQ477_05380</name>
</gene>
<evidence type="ECO:0000313" key="3">
    <source>
        <dbReference type="EMBL" id="WDF04895.1"/>
    </source>
</evidence>
<dbReference type="PANTHER" id="PTHR46390:SF1">
    <property type="entry name" value="MANNOSE-1-PHOSPHATE GUANYLYLTRANSFERASE"/>
    <property type="match status" value="1"/>
</dbReference>
<dbReference type="InterPro" id="IPR029044">
    <property type="entry name" value="Nucleotide-diphossugar_trans"/>
</dbReference>
<dbReference type="RefSeq" id="WP_274273107.1">
    <property type="nucleotide sequence ID" value="NZ_CP117834.1"/>
</dbReference>
<dbReference type="InterPro" id="IPR014710">
    <property type="entry name" value="RmlC-like_jellyroll"/>
</dbReference>
<dbReference type="Pfam" id="PF00483">
    <property type="entry name" value="NTP_transferase"/>
    <property type="match status" value="1"/>
</dbReference>
<dbReference type="InterPro" id="IPR001538">
    <property type="entry name" value="Man6P_isomerase-2_C"/>
</dbReference>
<dbReference type="InterPro" id="IPR005835">
    <property type="entry name" value="NTP_transferase_dom"/>
</dbReference>
<accession>A0ABY7W7H5</accession>
<organism evidence="3 4">
    <name type="scientific">Shouchella hunanensis</name>
    <dbReference type="NCBI Taxonomy" id="766894"/>
    <lineage>
        <taxon>Bacteria</taxon>
        <taxon>Bacillati</taxon>
        <taxon>Bacillota</taxon>
        <taxon>Bacilli</taxon>
        <taxon>Bacillales</taxon>
        <taxon>Bacillaceae</taxon>
        <taxon>Shouchella</taxon>
    </lineage>
</organism>
<dbReference type="Gene3D" id="2.60.120.10">
    <property type="entry name" value="Jelly Rolls"/>
    <property type="match status" value="1"/>
</dbReference>
<protein>
    <submittedName>
        <fullName evidence="3">Sugar phosphate nucleotidyltransferase</fullName>
    </submittedName>
</protein>
<dbReference type="SUPFAM" id="SSF53448">
    <property type="entry name" value="Nucleotide-diphospho-sugar transferases"/>
    <property type="match status" value="1"/>
</dbReference>
<evidence type="ECO:0000313" key="4">
    <source>
        <dbReference type="Proteomes" id="UP001215143"/>
    </source>
</evidence>
<keyword evidence="4" id="KW-1185">Reference proteome</keyword>
<dbReference type="Gene3D" id="3.90.550.10">
    <property type="entry name" value="Spore Coat Polysaccharide Biosynthesis Protein SpsA, Chain A"/>
    <property type="match status" value="1"/>
</dbReference>
<dbReference type="CDD" id="cd02213">
    <property type="entry name" value="cupin_PMI_typeII_C"/>
    <property type="match status" value="1"/>
</dbReference>
<dbReference type="SUPFAM" id="SSF51182">
    <property type="entry name" value="RmlC-like cupins"/>
    <property type="match status" value="1"/>
</dbReference>
<dbReference type="EMBL" id="CP117834">
    <property type="protein sequence ID" value="WDF04895.1"/>
    <property type="molecule type" value="Genomic_DNA"/>
</dbReference>
<dbReference type="InterPro" id="IPR011051">
    <property type="entry name" value="RmlC_Cupin_sf"/>
</dbReference>
<name>A0ABY7W7H5_9BACI</name>
<dbReference type="InterPro" id="IPR051161">
    <property type="entry name" value="Mannose-6P_isomerase_type2"/>
</dbReference>
<dbReference type="Pfam" id="PF01050">
    <property type="entry name" value="MannoseP_isomer"/>
    <property type="match status" value="1"/>
</dbReference>
<reference evidence="3 4" key="1">
    <citation type="submission" date="2023-02" db="EMBL/GenBank/DDBJ databases">
        <authorList>
            <person name="Liu G."/>
        </authorList>
    </citation>
    <scope>NUCLEOTIDE SEQUENCE [LARGE SCALE GENOMIC DNA]</scope>
    <source>
        <strain evidence="3 4">DSM 23008</strain>
    </source>
</reference>
<sequence>MNFILLSGGSGQRLWPLSNDARSKQFLNVLEHNGEKVSMLQRVWNQLKENDLTGQTLITTSHSQVDMITNQVGSDIPLIVEPERRDTFPAIALAATYLYSIDNKSLEDVVAVLPVDPYVEADFFNKITNLEDVLKNSNSDLGLVGIEPTFPSSKYGYIVPSSLNDDGTIKVSHFREKPSLEIATDLIEKGALWNAGVFAFKLRTIINALEKRGLPTTYEELHSIYSTLPKISFDFEVVEKMENIIAVPYNGYWKDLGTWNTLTDEMSSKIIGKGIVSDDSENVHIVNELNLPIVALGLKNTIIATSADGILVTDKSASPKIKELVQGINQRPMYEERRWGWYQVIDNTTYEDGNGTLTKKITIYPQKNLSYQYHETRDEVWTIVKGAGEFILDGEISSIKAGDTVKIPAFSKHSLKAITELQLIEIQTGYNLVEEDNCRLIEDWKNILINCKQKTL</sequence>
<feature type="domain" description="Nucleotidyl transferase" evidence="1">
    <location>
        <begin position="4"/>
        <end position="266"/>
    </location>
</feature>
<evidence type="ECO:0000259" key="1">
    <source>
        <dbReference type="Pfam" id="PF00483"/>
    </source>
</evidence>
<feature type="domain" description="Mannose-6-phosphate isomerase type II C-terminal" evidence="2">
    <location>
        <begin position="337"/>
        <end position="440"/>
    </location>
</feature>
<dbReference type="Proteomes" id="UP001215143">
    <property type="component" value="Chromosome"/>
</dbReference>